<feature type="transmembrane region" description="Helical" evidence="8">
    <location>
        <begin position="138"/>
        <end position="156"/>
    </location>
</feature>
<dbReference type="PANTHER" id="PTHR33908:SF11">
    <property type="entry name" value="MEMBRANE PROTEIN"/>
    <property type="match status" value="1"/>
</dbReference>
<protein>
    <recommendedName>
        <fullName evidence="11">Glycosyltransferase RgtA/B/C/D-like domain-containing protein</fullName>
    </recommendedName>
</protein>
<gene>
    <name evidence="9" type="ORF">HLPR_08530</name>
</gene>
<feature type="transmembrane region" description="Helical" evidence="8">
    <location>
        <begin position="12"/>
        <end position="32"/>
    </location>
</feature>
<dbReference type="Proteomes" id="UP001321786">
    <property type="component" value="Chromosome"/>
</dbReference>
<evidence type="ECO:0000256" key="5">
    <source>
        <dbReference type="ARBA" id="ARBA00022692"/>
    </source>
</evidence>
<dbReference type="RefSeq" id="WP_338536837.1">
    <property type="nucleotide sequence ID" value="NZ_AP028654.1"/>
</dbReference>
<feature type="transmembrane region" description="Helical" evidence="8">
    <location>
        <begin position="163"/>
        <end position="189"/>
    </location>
</feature>
<dbReference type="PANTHER" id="PTHR33908">
    <property type="entry name" value="MANNOSYLTRANSFERASE YKCB-RELATED"/>
    <property type="match status" value="1"/>
</dbReference>
<evidence type="ECO:0000256" key="6">
    <source>
        <dbReference type="ARBA" id="ARBA00022989"/>
    </source>
</evidence>
<feature type="transmembrane region" description="Helical" evidence="8">
    <location>
        <begin position="114"/>
        <end position="132"/>
    </location>
</feature>
<comment type="subcellular location">
    <subcellularLocation>
        <location evidence="1">Cell membrane</location>
        <topology evidence="1">Multi-pass membrane protein</topology>
    </subcellularLocation>
</comment>
<dbReference type="EMBL" id="AP028654">
    <property type="protein sequence ID" value="BEP28522.1"/>
    <property type="molecule type" value="Genomic_DNA"/>
</dbReference>
<accession>A0AAU9E7A4</accession>
<evidence type="ECO:0000313" key="9">
    <source>
        <dbReference type="EMBL" id="BEP28522.1"/>
    </source>
</evidence>
<dbReference type="InterPro" id="IPR050297">
    <property type="entry name" value="LipidA_mod_glycosyltrf_83"/>
</dbReference>
<dbReference type="GO" id="GO:0016763">
    <property type="term" value="F:pentosyltransferase activity"/>
    <property type="evidence" value="ECO:0007669"/>
    <property type="project" value="TreeGrafter"/>
</dbReference>
<evidence type="ECO:0000256" key="7">
    <source>
        <dbReference type="ARBA" id="ARBA00023136"/>
    </source>
</evidence>
<evidence type="ECO:0000313" key="10">
    <source>
        <dbReference type="Proteomes" id="UP001321786"/>
    </source>
</evidence>
<evidence type="ECO:0000256" key="1">
    <source>
        <dbReference type="ARBA" id="ARBA00004651"/>
    </source>
</evidence>
<feature type="transmembrane region" description="Helical" evidence="8">
    <location>
        <begin position="74"/>
        <end position="107"/>
    </location>
</feature>
<keyword evidence="3" id="KW-0328">Glycosyltransferase</keyword>
<feature type="transmembrane region" description="Helical" evidence="8">
    <location>
        <begin position="338"/>
        <end position="357"/>
    </location>
</feature>
<keyword evidence="10" id="KW-1185">Reference proteome</keyword>
<feature type="transmembrane region" description="Helical" evidence="8">
    <location>
        <begin position="269"/>
        <end position="285"/>
    </location>
</feature>
<evidence type="ECO:0000256" key="2">
    <source>
        <dbReference type="ARBA" id="ARBA00022475"/>
    </source>
</evidence>
<keyword evidence="2" id="KW-1003">Cell membrane</keyword>
<sequence>MLSNLIKQKNIVFLILIFFIVNIIFLTSFPFIHSDEPWLSGLSREISIEKTFNTTETFFDLYPRHPNSLKSVFIIIQIIFLKVFGYSIFTFRLISLIFSSLSLFFFYKLLKITYSELSSLIGSSLLALNIQFIYSSHFARQEALILFIFILSLYLIDNKKYTTLNLAISISFWIHPNSYIIALIIFSILFYKNAYKELKSFVLFCSLSTLLLIATNFMLNINFIKNYIDYGSTLGVTSNINSRFLNFISFFKKLYLEISGTYYVPNIKIYYYICLVSTSLAVFIKESRKYLLSILMLLLGIFIVGRNNATSIIFIFPLIILLFMEILDNIFNKKRIKILLLSLFLILTIANTTINIFNAPINDYSTYISNINSYVSKNSKVLCNLNAEYAFNNGNLFDFRNLVYLKENNISLSEYIKKNKIEYIILSNEIEYINNNRQWNIVYGDVSSYYDELDTFIKTNCSLEGSFISNDYGIRIVRYINEGIWNINIYKVKNSY</sequence>
<dbReference type="AlphaFoldDB" id="A0AAU9E7A4"/>
<name>A0AAU9E7A4_9FIRM</name>
<organism evidence="9 10">
    <name type="scientific">Helicovermis profundi</name>
    <dbReference type="NCBI Taxonomy" id="3065157"/>
    <lineage>
        <taxon>Bacteria</taxon>
        <taxon>Bacillati</taxon>
        <taxon>Bacillota</taxon>
        <taxon>Clostridia</taxon>
        <taxon>Helicovermis</taxon>
    </lineage>
</organism>
<evidence type="ECO:0008006" key="11">
    <source>
        <dbReference type="Google" id="ProtNLM"/>
    </source>
</evidence>
<dbReference type="GO" id="GO:0009103">
    <property type="term" value="P:lipopolysaccharide biosynthetic process"/>
    <property type="evidence" value="ECO:0007669"/>
    <property type="project" value="UniProtKB-ARBA"/>
</dbReference>
<evidence type="ECO:0000256" key="3">
    <source>
        <dbReference type="ARBA" id="ARBA00022676"/>
    </source>
</evidence>
<feature type="transmembrane region" description="Helical" evidence="8">
    <location>
        <begin position="201"/>
        <end position="223"/>
    </location>
</feature>
<keyword evidence="5 8" id="KW-0812">Transmembrane</keyword>
<dbReference type="GO" id="GO:0005886">
    <property type="term" value="C:plasma membrane"/>
    <property type="evidence" value="ECO:0007669"/>
    <property type="project" value="UniProtKB-SubCell"/>
</dbReference>
<proteinExistence type="predicted"/>
<keyword evidence="7 8" id="KW-0472">Membrane</keyword>
<reference evidence="9 10" key="1">
    <citation type="submission" date="2023-08" db="EMBL/GenBank/DDBJ databases">
        <title>Helicovermis profunda gen. nov., sp. nov., a novel mesophilic, fermentative bacterium within the Bacillota from a deep-sea hydrothermal vent chimney.</title>
        <authorList>
            <person name="Miyazaki U."/>
            <person name="Mizutani D."/>
            <person name="Hashimoto Y."/>
            <person name="Tame A."/>
            <person name="Sawayama S."/>
            <person name="Miyazaki J."/>
            <person name="Takai K."/>
            <person name="Nakagawa S."/>
        </authorList>
    </citation>
    <scope>NUCLEOTIDE SEQUENCE [LARGE SCALE GENOMIC DNA]</scope>
    <source>
        <strain evidence="9 10">S502</strain>
    </source>
</reference>
<feature type="transmembrane region" description="Helical" evidence="8">
    <location>
        <begin position="312"/>
        <end position="331"/>
    </location>
</feature>
<feature type="transmembrane region" description="Helical" evidence="8">
    <location>
        <begin position="290"/>
        <end position="306"/>
    </location>
</feature>
<dbReference type="KEGG" id="hprf:HLPR_08530"/>
<keyword evidence="6 8" id="KW-1133">Transmembrane helix</keyword>
<evidence type="ECO:0000256" key="8">
    <source>
        <dbReference type="SAM" id="Phobius"/>
    </source>
</evidence>
<keyword evidence="4" id="KW-0808">Transferase</keyword>
<evidence type="ECO:0000256" key="4">
    <source>
        <dbReference type="ARBA" id="ARBA00022679"/>
    </source>
</evidence>